<keyword evidence="1" id="KW-0472">Membrane</keyword>
<evidence type="ECO:0008006" key="4">
    <source>
        <dbReference type="Google" id="ProtNLM"/>
    </source>
</evidence>
<name>A0A396GS96_MEDTR</name>
<dbReference type="EMBL" id="PSQE01000008">
    <property type="protein sequence ID" value="RHN43393.1"/>
    <property type="molecule type" value="Genomic_DNA"/>
</dbReference>
<reference evidence="3" key="1">
    <citation type="journal article" date="2018" name="Nat. Plants">
        <title>Whole-genome landscape of Medicago truncatula symbiotic genes.</title>
        <authorList>
            <person name="Pecrix Y."/>
            <person name="Staton S.E."/>
            <person name="Sallet E."/>
            <person name="Lelandais-Briere C."/>
            <person name="Moreau S."/>
            <person name="Carrere S."/>
            <person name="Blein T."/>
            <person name="Jardinaud M.F."/>
            <person name="Latrasse D."/>
            <person name="Zouine M."/>
            <person name="Zahm M."/>
            <person name="Kreplak J."/>
            <person name="Mayjonade B."/>
            <person name="Satge C."/>
            <person name="Perez M."/>
            <person name="Cauet S."/>
            <person name="Marande W."/>
            <person name="Chantry-Darmon C."/>
            <person name="Lopez-Roques C."/>
            <person name="Bouchez O."/>
            <person name="Berard A."/>
            <person name="Debelle F."/>
            <person name="Munos S."/>
            <person name="Bendahmane A."/>
            <person name="Berges H."/>
            <person name="Niebel A."/>
            <person name="Buitink J."/>
            <person name="Frugier F."/>
            <person name="Benhamed M."/>
            <person name="Crespi M."/>
            <person name="Gouzy J."/>
            <person name="Gamas P."/>
        </authorList>
    </citation>
    <scope>NUCLEOTIDE SEQUENCE [LARGE SCALE GENOMIC DNA]</scope>
    <source>
        <strain evidence="3">cv. Jemalong A17</strain>
    </source>
</reference>
<protein>
    <recommendedName>
        <fullName evidence="4">Transmembrane protein</fullName>
    </recommendedName>
</protein>
<gene>
    <name evidence="2" type="ORF">MtrunA17_Chr8g0387341</name>
</gene>
<evidence type="ECO:0000256" key="1">
    <source>
        <dbReference type="SAM" id="Phobius"/>
    </source>
</evidence>
<dbReference type="Gramene" id="rna49961">
    <property type="protein sequence ID" value="RHN43393.1"/>
    <property type="gene ID" value="gene49961"/>
</dbReference>
<dbReference type="Proteomes" id="UP000265566">
    <property type="component" value="Chromosome 8"/>
</dbReference>
<keyword evidence="1" id="KW-0812">Transmembrane</keyword>
<organism evidence="2 3">
    <name type="scientific">Medicago truncatula</name>
    <name type="common">Barrel medic</name>
    <name type="synonym">Medicago tribuloides</name>
    <dbReference type="NCBI Taxonomy" id="3880"/>
    <lineage>
        <taxon>Eukaryota</taxon>
        <taxon>Viridiplantae</taxon>
        <taxon>Streptophyta</taxon>
        <taxon>Embryophyta</taxon>
        <taxon>Tracheophyta</taxon>
        <taxon>Spermatophyta</taxon>
        <taxon>Magnoliopsida</taxon>
        <taxon>eudicotyledons</taxon>
        <taxon>Gunneridae</taxon>
        <taxon>Pentapetalae</taxon>
        <taxon>rosids</taxon>
        <taxon>fabids</taxon>
        <taxon>Fabales</taxon>
        <taxon>Fabaceae</taxon>
        <taxon>Papilionoideae</taxon>
        <taxon>50 kb inversion clade</taxon>
        <taxon>NPAAA clade</taxon>
        <taxon>Hologalegina</taxon>
        <taxon>IRL clade</taxon>
        <taxon>Trifolieae</taxon>
        <taxon>Medicago</taxon>
    </lineage>
</organism>
<evidence type="ECO:0000313" key="3">
    <source>
        <dbReference type="Proteomes" id="UP000265566"/>
    </source>
</evidence>
<evidence type="ECO:0000313" key="2">
    <source>
        <dbReference type="EMBL" id="RHN43393.1"/>
    </source>
</evidence>
<comment type="caution">
    <text evidence="2">The sequence shown here is derived from an EMBL/GenBank/DDBJ whole genome shotgun (WGS) entry which is preliminary data.</text>
</comment>
<sequence>MLVSNHGWLKCFYTHLTSSNKYGIFFYPSTLFHFSAIFFKVSTLIFYNYECPNFQ</sequence>
<feature type="transmembrane region" description="Helical" evidence="1">
    <location>
        <begin position="24"/>
        <end position="47"/>
    </location>
</feature>
<accession>A0A396GS96</accession>
<keyword evidence="1" id="KW-1133">Transmembrane helix</keyword>
<dbReference type="AlphaFoldDB" id="A0A396GS96"/>
<proteinExistence type="predicted"/>